<organism evidence="8 9">
    <name type="scientific">Aspergillus tubingensis</name>
    <dbReference type="NCBI Taxonomy" id="5068"/>
    <lineage>
        <taxon>Eukaryota</taxon>
        <taxon>Fungi</taxon>
        <taxon>Dikarya</taxon>
        <taxon>Ascomycota</taxon>
        <taxon>Pezizomycotina</taxon>
        <taxon>Eurotiomycetes</taxon>
        <taxon>Eurotiomycetidae</taxon>
        <taxon>Eurotiales</taxon>
        <taxon>Aspergillaceae</taxon>
        <taxon>Aspergillus</taxon>
        <taxon>Aspergillus subgen. Circumdati</taxon>
    </lineage>
</organism>
<dbReference type="PANTHER" id="PTHR33048">
    <property type="entry name" value="PTH11-LIKE INTEGRAL MEMBRANE PROTEIN (AFU_ORTHOLOGUE AFUA_5G11245)"/>
    <property type="match status" value="1"/>
</dbReference>
<comment type="caution">
    <text evidence="8">The sequence shown here is derived from an EMBL/GenBank/DDBJ whole genome shotgun (WGS) entry which is preliminary data.</text>
</comment>
<dbReference type="GO" id="GO:0016020">
    <property type="term" value="C:membrane"/>
    <property type="evidence" value="ECO:0007669"/>
    <property type="project" value="UniProtKB-SubCell"/>
</dbReference>
<evidence type="ECO:0000256" key="5">
    <source>
        <dbReference type="ARBA" id="ARBA00038359"/>
    </source>
</evidence>
<evidence type="ECO:0000256" key="4">
    <source>
        <dbReference type="ARBA" id="ARBA00023136"/>
    </source>
</evidence>
<dbReference type="InterPro" id="IPR052337">
    <property type="entry name" value="SAT4-like"/>
</dbReference>
<dbReference type="InterPro" id="IPR049326">
    <property type="entry name" value="Rhodopsin_dom_fungi"/>
</dbReference>
<protein>
    <recommendedName>
        <fullName evidence="7">Rhodopsin domain-containing protein</fullName>
    </recommendedName>
</protein>
<dbReference type="AlphaFoldDB" id="A0A9W6ALA1"/>
<feature type="transmembrane region" description="Helical" evidence="6">
    <location>
        <begin position="93"/>
        <end position="120"/>
    </location>
</feature>
<evidence type="ECO:0000256" key="1">
    <source>
        <dbReference type="ARBA" id="ARBA00004141"/>
    </source>
</evidence>
<evidence type="ECO:0000256" key="6">
    <source>
        <dbReference type="SAM" id="Phobius"/>
    </source>
</evidence>
<reference evidence="8" key="1">
    <citation type="submission" date="2022-07" db="EMBL/GenBank/DDBJ databases">
        <title>Taxonomy of Aspergillus series Nigri: significant species reduction supported by multi-species coalescent approaches.</title>
        <authorList>
            <person name="Bian C."/>
            <person name="Kusuya Y."/>
            <person name="Sklenar F."/>
            <person name="D'hooge E."/>
            <person name="Yaguchi T."/>
            <person name="Takahashi H."/>
            <person name="Hubka V."/>
        </authorList>
    </citation>
    <scope>NUCLEOTIDE SEQUENCE</scope>
    <source>
        <strain evidence="8">IFM 56815</strain>
    </source>
</reference>
<proteinExistence type="inferred from homology"/>
<evidence type="ECO:0000256" key="3">
    <source>
        <dbReference type="ARBA" id="ARBA00022989"/>
    </source>
</evidence>
<feature type="transmembrane region" description="Helical" evidence="6">
    <location>
        <begin position="210"/>
        <end position="232"/>
    </location>
</feature>
<dbReference type="Proteomes" id="UP001144157">
    <property type="component" value="Unassembled WGS sequence"/>
</dbReference>
<dbReference type="EMBL" id="BRPE01000005">
    <property type="protein sequence ID" value="GLA84751.1"/>
    <property type="molecule type" value="Genomic_DNA"/>
</dbReference>
<name>A0A9W6ALA1_ASPTU</name>
<dbReference type="PANTHER" id="PTHR33048:SF47">
    <property type="entry name" value="INTEGRAL MEMBRANE PROTEIN-RELATED"/>
    <property type="match status" value="1"/>
</dbReference>
<gene>
    <name evidence="8" type="ORF">AtubIFM56815_008966</name>
</gene>
<sequence>MDLTPPAGLDLTESKRPELYGAYSVTYALALLAFGLRIVSRTLISKAGLWWDDYLVCIAMLTATANYATMIDWVNHGVGQHIYLYGLPGLHHFLLNLFIVEILYTLSICFTKYSILMFYWRIFGMSNIRYPIYLIAFVVTGWGLGVILTTILQCLPVHGFWDKTIPSHCGVNVNNFFIGNAVPNILTDWALLTLPLPYVWKLQRSASQKLALTGVFIMGGFICIISIVRLVIMLNAYKVPSLDETWVFVGPSKWTAVETNIGIVSGVLPLHPFAIYFVQANYEIACLPSLRPVITLIKKTASSTNGASRDESLQESYKRYGSLHSSGKRGKRLGEDETALTLTAISVQTTLDVESSYSAVAR</sequence>
<keyword evidence="4 6" id="KW-0472">Membrane</keyword>
<evidence type="ECO:0000313" key="9">
    <source>
        <dbReference type="Proteomes" id="UP001144157"/>
    </source>
</evidence>
<evidence type="ECO:0000256" key="2">
    <source>
        <dbReference type="ARBA" id="ARBA00022692"/>
    </source>
</evidence>
<comment type="subcellular location">
    <subcellularLocation>
        <location evidence="1">Membrane</location>
        <topology evidence="1">Multi-pass membrane protein</topology>
    </subcellularLocation>
</comment>
<feature type="transmembrane region" description="Helical" evidence="6">
    <location>
        <begin position="20"/>
        <end position="39"/>
    </location>
</feature>
<feature type="transmembrane region" description="Helical" evidence="6">
    <location>
        <begin position="51"/>
        <end position="73"/>
    </location>
</feature>
<keyword evidence="2 6" id="KW-0812">Transmembrane</keyword>
<feature type="domain" description="Rhodopsin" evidence="7">
    <location>
        <begin position="36"/>
        <end position="294"/>
    </location>
</feature>
<evidence type="ECO:0000313" key="8">
    <source>
        <dbReference type="EMBL" id="GLA84751.1"/>
    </source>
</evidence>
<evidence type="ECO:0000259" key="7">
    <source>
        <dbReference type="Pfam" id="PF20684"/>
    </source>
</evidence>
<comment type="similarity">
    <text evidence="5">Belongs to the SAT4 family.</text>
</comment>
<feature type="transmembrane region" description="Helical" evidence="6">
    <location>
        <begin position="132"/>
        <end position="152"/>
    </location>
</feature>
<keyword evidence="3 6" id="KW-1133">Transmembrane helix</keyword>
<dbReference type="Pfam" id="PF20684">
    <property type="entry name" value="Fung_rhodopsin"/>
    <property type="match status" value="1"/>
</dbReference>
<accession>A0A9W6ALA1</accession>